<organism evidence="1 2">
    <name type="scientific">Pleuronectes platessa</name>
    <name type="common">European plaice</name>
    <dbReference type="NCBI Taxonomy" id="8262"/>
    <lineage>
        <taxon>Eukaryota</taxon>
        <taxon>Metazoa</taxon>
        <taxon>Chordata</taxon>
        <taxon>Craniata</taxon>
        <taxon>Vertebrata</taxon>
        <taxon>Euteleostomi</taxon>
        <taxon>Actinopterygii</taxon>
        <taxon>Neopterygii</taxon>
        <taxon>Teleostei</taxon>
        <taxon>Neoteleostei</taxon>
        <taxon>Acanthomorphata</taxon>
        <taxon>Carangaria</taxon>
        <taxon>Pleuronectiformes</taxon>
        <taxon>Pleuronectoidei</taxon>
        <taxon>Pleuronectidae</taxon>
        <taxon>Pleuronectes</taxon>
    </lineage>
</organism>
<dbReference type="EMBL" id="CADEAL010001207">
    <property type="protein sequence ID" value="CAB1430141.1"/>
    <property type="molecule type" value="Genomic_DNA"/>
</dbReference>
<accession>A0A9N7YLX5</accession>
<dbReference type="Proteomes" id="UP001153269">
    <property type="component" value="Unassembled WGS sequence"/>
</dbReference>
<proteinExistence type="predicted"/>
<evidence type="ECO:0000313" key="2">
    <source>
        <dbReference type="Proteomes" id="UP001153269"/>
    </source>
</evidence>
<protein>
    <submittedName>
        <fullName evidence="1">Uncharacterized protein</fullName>
    </submittedName>
</protein>
<reference evidence="1" key="1">
    <citation type="submission" date="2020-03" db="EMBL/GenBank/DDBJ databases">
        <authorList>
            <person name="Weist P."/>
        </authorList>
    </citation>
    <scope>NUCLEOTIDE SEQUENCE</scope>
</reference>
<evidence type="ECO:0000313" key="1">
    <source>
        <dbReference type="EMBL" id="CAB1430141.1"/>
    </source>
</evidence>
<dbReference type="AlphaFoldDB" id="A0A9N7YLX5"/>
<keyword evidence="2" id="KW-1185">Reference proteome</keyword>
<sequence length="177" mass="19708">MVGVDTCPDREAIELTSDPAGIHSDWEKVLAVNQQEQCSVVRERKRRGGPLVFGSWNLTLPTPQFSRRSIATTTESKESEQLSDFISTTELLSCAGRPAGEEPVISSPDGTSEEFFYIGRAERHQGESRRKHSGILQALINSWNEKGIKPPGPGIRTQSFTRISLWLKLKPSPHQHT</sequence>
<gene>
    <name evidence="1" type="ORF">PLEPLA_LOCUS18123</name>
</gene>
<name>A0A9N7YLX5_PLEPL</name>
<comment type="caution">
    <text evidence="1">The sequence shown here is derived from an EMBL/GenBank/DDBJ whole genome shotgun (WGS) entry which is preliminary data.</text>
</comment>